<evidence type="ECO:0000256" key="5">
    <source>
        <dbReference type="ARBA" id="ARBA00022692"/>
    </source>
</evidence>
<keyword evidence="4 9" id="KW-0808">Transferase</keyword>
<comment type="subcellular location">
    <subcellularLocation>
        <location evidence="1 9">Cell membrane</location>
        <topology evidence="1 9">Multi-pass membrane protein</topology>
    </subcellularLocation>
</comment>
<dbReference type="GO" id="GO:0042158">
    <property type="term" value="P:lipoprotein biosynthetic process"/>
    <property type="evidence" value="ECO:0007669"/>
    <property type="project" value="UniProtKB-UniRule"/>
</dbReference>
<feature type="transmembrane region" description="Helical" evidence="9">
    <location>
        <begin position="117"/>
        <end position="138"/>
    </location>
</feature>
<comment type="similarity">
    <text evidence="2 9">Belongs to the CN hydrolase family. Apolipoprotein N-acyltransferase subfamily.</text>
</comment>
<evidence type="ECO:0000256" key="1">
    <source>
        <dbReference type="ARBA" id="ARBA00004651"/>
    </source>
</evidence>
<feature type="transmembrane region" description="Helical" evidence="9">
    <location>
        <begin position="56"/>
        <end position="74"/>
    </location>
</feature>
<dbReference type="GO" id="GO:0016410">
    <property type="term" value="F:N-acyltransferase activity"/>
    <property type="evidence" value="ECO:0007669"/>
    <property type="project" value="UniProtKB-UniRule"/>
</dbReference>
<dbReference type="KEGG" id="ares:IWH25_00720"/>
<feature type="transmembrane region" description="Helical" evidence="9">
    <location>
        <begin position="86"/>
        <end position="110"/>
    </location>
</feature>
<comment type="catalytic activity">
    <reaction evidence="9">
        <text>N-terminal S-1,2-diacyl-sn-glyceryl-L-cysteinyl-[lipoprotein] + a glycerophospholipid = N-acyl-S-1,2-diacyl-sn-glyceryl-L-cysteinyl-[lipoprotein] + a 2-acyl-sn-glycero-3-phospholipid + H(+)</text>
        <dbReference type="Rhea" id="RHEA:48228"/>
        <dbReference type="Rhea" id="RHEA-COMP:14681"/>
        <dbReference type="Rhea" id="RHEA-COMP:14684"/>
        <dbReference type="ChEBI" id="CHEBI:15378"/>
        <dbReference type="ChEBI" id="CHEBI:136912"/>
        <dbReference type="ChEBI" id="CHEBI:140656"/>
        <dbReference type="ChEBI" id="CHEBI:140657"/>
        <dbReference type="ChEBI" id="CHEBI:140660"/>
        <dbReference type="EC" id="2.3.1.269"/>
    </reaction>
</comment>
<keyword evidence="3 9" id="KW-1003">Cell membrane</keyword>
<dbReference type="CDD" id="cd07571">
    <property type="entry name" value="ALP_N-acyl_transferase"/>
    <property type="match status" value="1"/>
</dbReference>
<evidence type="ECO:0000256" key="9">
    <source>
        <dbReference type="HAMAP-Rule" id="MF_01148"/>
    </source>
</evidence>
<evidence type="ECO:0000313" key="11">
    <source>
        <dbReference type="EMBL" id="QRJ63918.1"/>
    </source>
</evidence>
<keyword evidence="8 9" id="KW-0012">Acyltransferase</keyword>
<feature type="transmembrane region" description="Helical" evidence="9">
    <location>
        <begin position="12"/>
        <end position="44"/>
    </location>
</feature>
<evidence type="ECO:0000256" key="3">
    <source>
        <dbReference type="ARBA" id="ARBA00022475"/>
    </source>
</evidence>
<feature type="transmembrane region" description="Helical" evidence="9">
    <location>
        <begin position="158"/>
        <end position="181"/>
    </location>
</feature>
<dbReference type="InterPro" id="IPR004563">
    <property type="entry name" value="Apolipo_AcylTrfase"/>
</dbReference>
<comment type="pathway">
    <text evidence="9">Protein modification; lipoprotein biosynthesis (N-acyl transfer).</text>
</comment>
<dbReference type="PROSITE" id="PS50263">
    <property type="entry name" value="CN_HYDROLASE"/>
    <property type="match status" value="1"/>
</dbReference>
<name>A0A974Y3I2_9RHOO</name>
<gene>
    <name evidence="9 11" type="primary">lnt</name>
    <name evidence="11" type="ORF">IWH25_00720</name>
</gene>
<dbReference type="Pfam" id="PF00795">
    <property type="entry name" value="CN_hydrolase"/>
    <property type="match status" value="1"/>
</dbReference>
<comment type="caution">
    <text evidence="9">Lacks conserved residue(s) required for the propagation of feature annotation.</text>
</comment>
<proteinExistence type="inferred from homology"/>
<evidence type="ECO:0000313" key="12">
    <source>
        <dbReference type="Proteomes" id="UP000663444"/>
    </source>
</evidence>
<dbReference type="Proteomes" id="UP000663444">
    <property type="component" value="Chromosome"/>
</dbReference>
<dbReference type="HAMAP" id="MF_01148">
    <property type="entry name" value="Lnt"/>
    <property type="match status" value="1"/>
</dbReference>
<evidence type="ECO:0000256" key="6">
    <source>
        <dbReference type="ARBA" id="ARBA00022989"/>
    </source>
</evidence>
<dbReference type="PANTHER" id="PTHR38686">
    <property type="entry name" value="APOLIPOPROTEIN N-ACYLTRANSFERASE"/>
    <property type="match status" value="1"/>
</dbReference>
<dbReference type="Gene3D" id="3.60.110.10">
    <property type="entry name" value="Carbon-nitrogen hydrolase"/>
    <property type="match status" value="1"/>
</dbReference>
<evidence type="ECO:0000256" key="8">
    <source>
        <dbReference type="ARBA" id="ARBA00023315"/>
    </source>
</evidence>
<evidence type="ECO:0000256" key="7">
    <source>
        <dbReference type="ARBA" id="ARBA00023136"/>
    </source>
</evidence>
<dbReference type="EC" id="2.3.1.269" evidence="9"/>
<dbReference type="PANTHER" id="PTHR38686:SF1">
    <property type="entry name" value="APOLIPOPROTEIN N-ACYLTRANSFERASE"/>
    <property type="match status" value="1"/>
</dbReference>
<keyword evidence="6 9" id="KW-1133">Transmembrane helix</keyword>
<organism evidence="11 12">
    <name type="scientific">Azospira restricta</name>
    <dbReference type="NCBI Taxonomy" id="404405"/>
    <lineage>
        <taxon>Bacteria</taxon>
        <taxon>Pseudomonadati</taxon>
        <taxon>Pseudomonadota</taxon>
        <taxon>Betaproteobacteria</taxon>
        <taxon>Rhodocyclales</taxon>
        <taxon>Rhodocyclaceae</taxon>
        <taxon>Azospira</taxon>
    </lineage>
</organism>
<evidence type="ECO:0000259" key="10">
    <source>
        <dbReference type="PROSITE" id="PS50263"/>
    </source>
</evidence>
<dbReference type="EMBL" id="CP064781">
    <property type="protein sequence ID" value="QRJ63918.1"/>
    <property type="molecule type" value="Genomic_DNA"/>
</dbReference>
<feature type="domain" description="CN hydrolase" evidence="10">
    <location>
        <begin position="237"/>
        <end position="471"/>
    </location>
</feature>
<sequence length="503" mass="53297">MSGAARFLPPLAAALLGAAGVLAFAPFGWFALGWLVPAGLFALLRRAGSGRGGAGLGFAFGCGWFGVGTSWVYVSLSVFGGLPPVLAGIATALFCAVLALFPALAGYAFARWRRGGFVADALFFAALWTLGEWLRSWLFTGFPWLVLGYSQAPPSPLAGYAPIVGVYGLSLLAALLGAAIAEVLRRWFVVPCADARTRLFCPALPLLSIGAVLAGGDLLGDLRWTAPVGAPVKVALLQGNVPQDLKWRPEKLNESLVIYDRLLREHPATLSVLPETAIPAFLGELPPPYLERLLEHALAQQGDLLFGVPVGDGERYANAAASIGVSPTQLYSKSHLVPFGEFVPPGFQWFLDLMRIPMSNFTPGPDRQAPLAIAGQQVAVNICYEDVFGSEIIRALPQATLLVNLSNTAWFGDSLAQPQHLQIAQLRALETGRPMLRATNTGMTAIVGADGRVQAALPPFTRDALVAEVSGYAGTTPFVRWGNVPAVAAALLLLLAGGRRRPE</sequence>
<reference evidence="11" key="1">
    <citation type="submission" date="2020-11" db="EMBL/GenBank/DDBJ databases">
        <title>Azospira restricta DSM 18626 genome sequence.</title>
        <authorList>
            <person name="Moe W.M."/>
        </authorList>
    </citation>
    <scope>NUCLEOTIDE SEQUENCE</scope>
    <source>
        <strain evidence="11">DSM 18626</strain>
    </source>
</reference>
<keyword evidence="5 9" id="KW-0812">Transmembrane</keyword>
<dbReference type="AlphaFoldDB" id="A0A974Y3I2"/>
<dbReference type="InterPro" id="IPR045378">
    <property type="entry name" value="LNT_N"/>
</dbReference>
<dbReference type="InterPro" id="IPR003010">
    <property type="entry name" value="C-N_Hydrolase"/>
</dbReference>
<evidence type="ECO:0000256" key="2">
    <source>
        <dbReference type="ARBA" id="ARBA00010065"/>
    </source>
</evidence>
<dbReference type="RefSeq" id="WP_203387448.1">
    <property type="nucleotide sequence ID" value="NZ_CP064781.1"/>
</dbReference>
<evidence type="ECO:0000256" key="4">
    <source>
        <dbReference type="ARBA" id="ARBA00022679"/>
    </source>
</evidence>
<dbReference type="InterPro" id="IPR036526">
    <property type="entry name" value="C-N_Hydrolase_sf"/>
</dbReference>
<dbReference type="SUPFAM" id="SSF56317">
    <property type="entry name" value="Carbon-nitrogen hydrolase"/>
    <property type="match status" value="1"/>
</dbReference>
<protein>
    <recommendedName>
        <fullName evidence="9">Apolipoprotein N-acyltransferase</fullName>
        <shortName evidence="9">ALP N-acyltransferase</shortName>
        <ecNumber evidence="9">2.3.1.269</ecNumber>
    </recommendedName>
</protein>
<keyword evidence="7 9" id="KW-0472">Membrane</keyword>
<comment type="function">
    <text evidence="9">Catalyzes the phospholipid dependent N-acylation of the N-terminal cysteine of apolipoprotein, the last step in lipoprotein maturation.</text>
</comment>
<keyword evidence="12" id="KW-1185">Reference proteome</keyword>
<dbReference type="Pfam" id="PF20154">
    <property type="entry name" value="LNT_N"/>
    <property type="match status" value="1"/>
</dbReference>
<dbReference type="NCBIfam" id="TIGR00546">
    <property type="entry name" value="lnt"/>
    <property type="match status" value="1"/>
</dbReference>
<accession>A0A974Y3I2</accession>
<dbReference type="GO" id="GO:0005886">
    <property type="term" value="C:plasma membrane"/>
    <property type="evidence" value="ECO:0007669"/>
    <property type="project" value="UniProtKB-SubCell"/>
</dbReference>